<dbReference type="EMBL" id="QSWD01000003">
    <property type="protein sequence ID" value="RGP02597.1"/>
    <property type="molecule type" value="Genomic_DNA"/>
</dbReference>
<protein>
    <submittedName>
        <fullName evidence="2">Restriction endonuclease</fullName>
    </submittedName>
</protein>
<dbReference type="GO" id="GO:0009307">
    <property type="term" value="P:DNA restriction-modification system"/>
    <property type="evidence" value="ECO:0007669"/>
    <property type="project" value="InterPro"/>
</dbReference>
<reference evidence="2 3" key="1">
    <citation type="submission" date="2018-08" db="EMBL/GenBank/DDBJ databases">
        <title>A genome reference for cultivated species of the human gut microbiota.</title>
        <authorList>
            <person name="Zou Y."/>
            <person name="Xue W."/>
            <person name="Luo G."/>
        </authorList>
    </citation>
    <scope>NUCLEOTIDE SEQUENCE [LARGE SCALE GENOMIC DNA]</scope>
    <source>
        <strain evidence="2 3">OF05-12</strain>
    </source>
</reference>
<dbReference type="InterPro" id="IPR011335">
    <property type="entry name" value="Restrct_endonuc-II-like"/>
</dbReference>
<dbReference type="Proteomes" id="UP000261031">
    <property type="component" value="Unassembled WGS sequence"/>
</dbReference>
<dbReference type="InterPro" id="IPR038365">
    <property type="entry name" value="EcoRII_C_sf"/>
</dbReference>
<accession>A0A3E5HLA7</accession>
<feature type="domain" description="Restriction endonuclease type II EcoRII C-terminal" evidence="1">
    <location>
        <begin position="99"/>
        <end position="264"/>
    </location>
</feature>
<dbReference type="GO" id="GO:0009036">
    <property type="term" value="F:type II site-specific deoxyribonuclease activity"/>
    <property type="evidence" value="ECO:0007669"/>
    <property type="project" value="InterPro"/>
</dbReference>
<keyword evidence="2" id="KW-0255">Endonuclease</keyword>
<dbReference type="Gene3D" id="3.40.91.80">
    <property type="match status" value="1"/>
</dbReference>
<dbReference type="GO" id="GO:0003677">
    <property type="term" value="F:DNA binding"/>
    <property type="evidence" value="ECO:0007669"/>
    <property type="project" value="InterPro"/>
</dbReference>
<dbReference type="SUPFAM" id="SSF52980">
    <property type="entry name" value="Restriction endonuclease-like"/>
    <property type="match status" value="1"/>
</dbReference>
<keyword evidence="2" id="KW-0378">Hydrolase</keyword>
<sequence>MSHGLVLRLVVLFQLSPVDLNQVITTGTAALTYGEAEEKAILKWVDELNLRDGGDFPKGETVSAKAREIQEKIYDHTEYLRINPDLKLIEYTRVEYALFRHMEQAKYMDSVRDGFDDLDAFVQLALSLLNSRKSRAGKGFENQIGAILTANGLLFQEQVKTEGSKRPDFVFPSGAAYHDMGRSPDKLVVLAAKTTCKDRWRQILTEAKRMENEPKWLITLQQGNSVQQLNEMMEDNVRLVVPEPYIRSYPAEYRGSIWPFKKFIGYVREHAQD</sequence>
<organism evidence="2 3">
    <name type="scientific">Bifidobacterium pseudocatenulatum</name>
    <dbReference type="NCBI Taxonomy" id="28026"/>
    <lineage>
        <taxon>Bacteria</taxon>
        <taxon>Bacillati</taxon>
        <taxon>Actinomycetota</taxon>
        <taxon>Actinomycetes</taxon>
        <taxon>Bifidobacteriales</taxon>
        <taxon>Bifidobacteriaceae</taxon>
        <taxon>Bifidobacterium</taxon>
    </lineage>
</organism>
<keyword evidence="2" id="KW-0540">Nuclease</keyword>
<dbReference type="AlphaFoldDB" id="A0A3E5HLA7"/>
<gene>
    <name evidence="2" type="ORF">DXA79_04975</name>
</gene>
<dbReference type="CDD" id="cd22322">
    <property type="entry name" value="EcoRII-like"/>
    <property type="match status" value="1"/>
</dbReference>
<dbReference type="InterPro" id="IPR015109">
    <property type="entry name" value="Restrct_endonuc_II_EcoRII_C"/>
</dbReference>
<evidence type="ECO:0000313" key="2">
    <source>
        <dbReference type="EMBL" id="RGP02597.1"/>
    </source>
</evidence>
<comment type="caution">
    <text evidence="2">The sequence shown here is derived from an EMBL/GenBank/DDBJ whole genome shotgun (WGS) entry which is preliminary data.</text>
</comment>
<name>A0A3E5HLA7_BIFPS</name>
<proteinExistence type="predicted"/>
<evidence type="ECO:0000259" key="1">
    <source>
        <dbReference type="Pfam" id="PF09019"/>
    </source>
</evidence>
<evidence type="ECO:0000313" key="3">
    <source>
        <dbReference type="Proteomes" id="UP000261031"/>
    </source>
</evidence>
<dbReference type="Pfam" id="PF09019">
    <property type="entry name" value="EcoRII-C"/>
    <property type="match status" value="1"/>
</dbReference>